<dbReference type="InterPro" id="IPR009327">
    <property type="entry name" value="Cupin_DUF985"/>
</dbReference>
<dbReference type="Pfam" id="PF06172">
    <property type="entry name" value="Cupin_5"/>
    <property type="match status" value="1"/>
</dbReference>
<dbReference type="HOGENOM" id="CLU_088365_0_1_2"/>
<dbReference type="EMBL" id="BX950229">
    <property type="protein sequence ID" value="CAF30126.1"/>
    <property type="molecule type" value="Genomic_DNA"/>
</dbReference>
<dbReference type="Proteomes" id="UP000000590">
    <property type="component" value="Chromosome"/>
</dbReference>
<dbReference type="PANTHER" id="PTHR33387">
    <property type="entry name" value="RMLC-LIKE JELLY ROLL FOLD PROTEIN"/>
    <property type="match status" value="1"/>
</dbReference>
<organism evidence="3">
    <name type="scientific">Methanococcus maripaludis (strain DSM 14266 / JCM 13030 / NBRC 101832 / S2 / LL)</name>
    <dbReference type="NCBI Taxonomy" id="267377"/>
    <lineage>
        <taxon>Archaea</taxon>
        <taxon>Methanobacteriati</taxon>
        <taxon>Methanobacteriota</taxon>
        <taxon>Methanomada group</taxon>
        <taxon>Methanococci</taxon>
        <taxon>Methanococcales</taxon>
        <taxon>Methanococcaceae</taxon>
        <taxon>Methanococcus</taxon>
    </lineage>
</organism>
<reference evidence="2 3" key="1">
    <citation type="journal article" date="2004" name="J. Bacteriol.">
        <title>Complete genome sequence of the genetically tractable hydrogenotrophic methanogen Methanococcus maripaludis.</title>
        <authorList>
            <person name="Hendrickson E.L."/>
            <person name="Kaul R."/>
            <person name="Zhou Y."/>
            <person name="Bovee D."/>
            <person name="Chapman P."/>
            <person name="Chung J."/>
            <person name="Conway de Macario E."/>
            <person name="Dodsworth J.A."/>
            <person name="Gillett W."/>
            <person name="Graham D.E."/>
            <person name="Hackett M."/>
            <person name="Haydock A.K."/>
            <person name="Kang A."/>
            <person name="Land M.L."/>
            <person name="Levy R."/>
            <person name="Lie T.J."/>
            <person name="Major T.A."/>
            <person name="Moore B.C."/>
            <person name="Porat I."/>
            <person name="Palmeiri A."/>
            <person name="Rouse G."/>
            <person name="Saenphimmachak C."/>
            <person name="Soll D."/>
            <person name="Van Dien S."/>
            <person name="Wang T."/>
            <person name="Whitman W.B."/>
            <person name="Xia Q."/>
            <person name="Zhang Y."/>
            <person name="Larimer F.W."/>
            <person name="Olson M.V."/>
            <person name="Leigh J.A."/>
        </authorList>
    </citation>
    <scope>NUCLEOTIDE SEQUENCE [LARGE SCALE GENOMIC DNA]</scope>
    <source>
        <strain evidence="3">S2 / LL</strain>
    </source>
</reference>
<dbReference type="STRING" id="267377.MMP0570"/>
<name>Q6LZQ4_METMP</name>
<dbReference type="PATRIC" id="fig|267377.15.peg.583"/>
<evidence type="ECO:0000313" key="2">
    <source>
        <dbReference type="EMBL" id="CAF30126.1"/>
    </source>
</evidence>
<keyword evidence="3" id="KW-1185">Reference proteome</keyword>
<dbReference type="CDD" id="cd06121">
    <property type="entry name" value="cupin_YML079wp"/>
    <property type="match status" value="1"/>
</dbReference>
<dbReference type="InterPro" id="IPR039935">
    <property type="entry name" value="YML079W-like"/>
</dbReference>
<feature type="domain" description="DUF985" evidence="1">
    <location>
        <begin position="21"/>
        <end position="160"/>
    </location>
</feature>
<dbReference type="SUPFAM" id="SSF51182">
    <property type="entry name" value="RmlC-like cupins"/>
    <property type="match status" value="1"/>
</dbReference>
<dbReference type="AlphaFoldDB" id="Q6LZQ4"/>
<dbReference type="eggNOG" id="arCOG08247">
    <property type="taxonomic scope" value="Archaea"/>
</dbReference>
<accession>Q6LZQ4</accession>
<evidence type="ECO:0000313" key="3">
    <source>
        <dbReference type="Proteomes" id="UP000000590"/>
    </source>
</evidence>
<gene>
    <name evidence="2" type="ordered locus">MMP0570</name>
</gene>
<dbReference type="InterPro" id="IPR011051">
    <property type="entry name" value="RmlC_Cupin_sf"/>
</dbReference>
<dbReference type="PANTHER" id="PTHR33387:SF3">
    <property type="entry name" value="DUF985 DOMAIN-CONTAINING PROTEIN"/>
    <property type="match status" value="1"/>
</dbReference>
<proteinExistence type="predicted"/>
<dbReference type="KEGG" id="mmp:MMP0570"/>
<dbReference type="EnsemblBacteria" id="CAF30126">
    <property type="protein sequence ID" value="CAF30126"/>
    <property type="gene ID" value="MMP0570"/>
</dbReference>
<dbReference type="Gene3D" id="2.60.120.10">
    <property type="entry name" value="Jelly Rolls"/>
    <property type="match status" value="1"/>
</dbReference>
<protein>
    <recommendedName>
        <fullName evidence="1">DUF985 domain-containing protein</fullName>
    </recommendedName>
</protein>
<evidence type="ECO:0000259" key="1">
    <source>
        <dbReference type="Pfam" id="PF06172"/>
    </source>
</evidence>
<sequence>MYTRKGTILQALSEIMKNAEYFIKKLDLEKHPEGGYYRRIYQSDEMVNKSNLPERYDSDRFYSTSIYYLLNGNDVSKFHRLKSDEIWHYYFGSLVIIHIIDNFGNYTLEKLGPNLEENENFQVIIPKNSYFAAEITEKNSFAIIGCTVSPGFDFEDFELASKNELLKKYPKHHKLIEKFSD</sequence>
<dbReference type="InterPro" id="IPR014710">
    <property type="entry name" value="RmlC-like_jellyroll"/>
</dbReference>